<dbReference type="Gene3D" id="3.30.750.24">
    <property type="entry name" value="STAS domain"/>
    <property type="match status" value="1"/>
</dbReference>
<reference evidence="3 4" key="1">
    <citation type="submission" date="2016-06" db="EMBL/GenBank/DDBJ databases">
        <title>Genome sequence of Tepidimonas fonticaldi PL17.</title>
        <authorList>
            <person name="Pinnaka A.K."/>
        </authorList>
    </citation>
    <scope>NUCLEOTIDE SEQUENCE [LARGE SCALE GENOMIC DNA]</scope>
    <source>
        <strain evidence="3 4">PL17</strain>
    </source>
</reference>
<dbReference type="SUPFAM" id="SSF52091">
    <property type="entry name" value="SpoIIaa-like"/>
    <property type="match status" value="1"/>
</dbReference>
<dbReference type="AlphaFoldDB" id="A0A1A6DSQ7"/>
<evidence type="ECO:0000313" key="4">
    <source>
        <dbReference type="Proteomes" id="UP000091969"/>
    </source>
</evidence>
<dbReference type="STRING" id="1101373.A9O67_10535"/>
<dbReference type="PROSITE" id="PS50801">
    <property type="entry name" value="STAS"/>
    <property type="match status" value="1"/>
</dbReference>
<dbReference type="RefSeq" id="WP_068610905.1">
    <property type="nucleotide sequence ID" value="NZ_LZDH01000067.1"/>
</dbReference>
<feature type="region of interest" description="Disordered" evidence="1">
    <location>
        <begin position="72"/>
        <end position="103"/>
    </location>
</feature>
<dbReference type="CDD" id="cd07043">
    <property type="entry name" value="STAS_anti-anti-sigma_factors"/>
    <property type="match status" value="1"/>
</dbReference>
<protein>
    <recommendedName>
        <fullName evidence="2">STAS domain-containing protein</fullName>
    </recommendedName>
</protein>
<dbReference type="InterPro" id="IPR058548">
    <property type="entry name" value="MlaB-like_STAS"/>
</dbReference>
<dbReference type="InterPro" id="IPR036513">
    <property type="entry name" value="STAS_dom_sf"/>
</dbReference>
<dbReference type="EMBL" id="LZDH01000067">
    <property type="protein sequence ID" value="OBS29721.1"/>
    <property type="molecule type" value="Genomic_DNA"/>
</dbReference>
<feature type="region of interest" description="Disordered" evidence="1">
    <location>
        <begin position="258"/>
        <end position="277"/>
    </location>
</feature>
<accession>A0A1A6DSQ7</accession>
<feature type="domain" description="STAS" evidence="2">
    <location>
        <begin position="524"/>
        <end position="587"/>
    </location>
</feature>
<dbReference type="Proteomes" id="UP000091969">
    <property type="component" value="Unassembled WGS sequence"/>
</dbReference>
<dbReference type="Pfam" id="PF13466">
    <property type="entry name" value="STAS_2"/>
    <property type="match status" value="1"/>
</dbReference>
<comment type="caution">
    <text evidence="3">The sequence shown here is derived from an EMBL/GenBank/DDBJ whole genome shotgun (WGS) entry which is preliminary data.</text>
</comment>
<evidence type="ECO:0000256" key="1">
    <source>
        <dbReference type="SAM" id="MobiDB-lite"/>
    </source>
</evidence>
<proteinExistence type="predicted"/>
<feature type="region of interest" description="Disordered" evidence="1">
    <location>
        <begin position="419"/>
        <end position="441"/>
    </location>
</feature>
<evidence type="ECO:0000259" key="2">
    <source>
        <dbReference type="PROSITE" id="PS50801"/>
    </source>
</evidence>
<feature type="region of interest" description="Disordered" evidence="1">
    <location>
        <begin position="116"/>
        <end position="140"/>
    </location>
</feature>
<feature type="compositionally biased region" description="Pro residues" evidence="1">
    <location>
        <begin position="422"/>
        <end position="438"/>
    </location>
</feature>
<evidence type="ECO:0000313" key="3">
    <source>
        <dbReference type="EMBL" id="OBS29721.1"/>
    </source>
</evidence>
<name>A0A1A6DSQ7_9BURK</name>
<sequence>MSAPPNPPDSGGWWSRIWRLRTEASEDGAVRGLDEERRALKAAILRKRRNDRVRHNELNELRAWIRAQRAAAPPAESPSASPPSLPGAAGARSGWPRRGPDKSHTIEQIARIEAQMAQHWTPRAAESSGLRIGAPAPASAGPIVSRHLQARADGFGMSIDLVTAEPSAPAAEPQALLTHPALTEAAVRFANGRLDEARQVLETVQAQEVRTPLARLAGLMLLEVLWAAGDVEGFEEWAAEWADRFRQPVPRWPVVRQPVPPAESTSGAASGCTSGGTSGGAATAAWHTWVCPPLLDAAAVTALAALAERSDGAPWLDWSDLLSADAEAAERLAALFEHWADQPLTMRWRGGAVLRRRLKASTPSGRRENPPVWWRLRLAALRLMGRRDEFDLVALDYCVTYGELPPTWHDPVAHVEPAEVLPEPPPAASPTEVPPEPAPAESTLAWPGVVSSVTAGESEFPAVPTQMAGWSIQTQGGEAGPAVHLEGVLQGDMAQALQALDAAVEGVAPRTSSPGEGAVSSPSRVLVIDARRLQRVDFAAAGALLQWLLAARGRGVRVELDGVNHLLAALFHVVGIDEVATVRLRQY</sequence>
<organism evidence="3 4">
    <name type="scientific">Tepidimonas fonticaldi</name>
    <dbReference type="NCBI Taxonomy" id="1101373"/>
    <lineage>
        <taxon>Bacteria</taxon>
        <taxon>Pseudomonadati</taxon>
        <taxon>Pseudomonadota</taxon>
        <taxon>Betaproteobacteria</taxon>
        <taxon>Burkholderiales</taxon>
        <taxon>Tepidimonas</taxon>
    </lineage>
</organism>
<keyword evidence="4" id="KW-1185">Reference proteome</keyword>
<dbReference type="OrthoDB" id="5298269at2"/>
<gene>
    <name evidence="3" type="ORF">A9O67_10535</name>
</gene>
<dbReference type="InterPro" id="IPR002645">
    <property type="entry name" value="STAS_dom"/>
</dbReference>